<dbReference type="Gene3D" id="1.25.40.390">
    <property type="match status" value="1"/>
</dbReference>
<gene>
    <name evidence="8" type="ORF">Q0590_28590</name>
</gene>
<evidence type="ECO:0000256" key="5">
    <source>
        <dbReference type="ARBA" id="ARBA00023237"/>
    </source>
</evidence>
<dbReference type="InterPro" id="IPR011990">
    <property type="entry name" value="TPR-like_helical_dom_sf"/>
</dbReference>
<reference evidence="8" key="1">
    <citation type="submission" date="2023-07" db="EMBL/GenBank/DDBJ databases">
        <title>The genome sequence of Rhodocytophaga aerolata KACC 12507.</title>
        <authorList>
            <person name="Zhang X."/>
        </authorList>
    </citation>
    <scope>NUCLEOTIDE SEQUENCE</scope>
    <source>
        <strain evidence="8">KACC 12507</strain>
    </source>
</reference>
<evidence type="ECO:0000256" key="3">
    <source>
        <dbReference type="ARBA" id="ARBA00022729"/>
    </source>
</evidence>
<dbReference type="Pfam" id="PF07980">
    <property type="entry name" value="SusD_RagB"/>
    <property type="match status" value="1"/>
</dbReference>
<keyword evidence="5" id="KW-0998">Cell outer membrane</keyword>
<accession>A0ABT8RDW0</accession>
<keyword evidence="3" id="KW-0732">Signal</keyword>
<dbReference type="InterPro" id="IPR012944">
    <property type="entry name" value="SusD_RagB_dom"/>
</dbReference>
<dbReference type="PROSITE" id="PS51257">
    <property type="entry name" value="PROKAR_LIPOPROTEIN"/>
    <property type="match status" value="1"/>
</dbReference>
<comment type="similarity">
    <text evidence="2">Belongs to the SusD family.</text>
</comment>
<evidence type="ECO:0000256" key="1">
    <source>
        <dbReference type="ARBA" id="ARBA00004442"/>
    </source>
</evidence>
<comment type="subcellular location">
    <subcellularLocation>
        <location evidence="1">Cell outer membrane</location>
    </subcellularLocation>
</comment>
<evidence type="ECO:0000256" key="4">
    <source>
        <dbReference type="ARBA" id="ARBA00023136"/>
    </source>
</evidence>
<evidence type="ECO:0000259" key="6">
    <source>
        <dbReference type="Pfam" id="PF07980"/>
    </source>
</evidence>
<dbReference type="EMBL" id="JAUKPO010000027">
    <property type="protein sequence ID" value="MDO1450273.1"/>
    <property type="molecule type" value="Genomic_DNA"/>
</dbReference>
<evidence type="ECO:0000256" key="2">
    <source>
        <dbReference type="ARBA" id="ARBA00006275"/>
    </source>
</evidence>
<name>A0ABT8RDW0_9BACT</name>
<dbReference type="Pfam" id="PF14322">
    <property type="entry name" value="SusD-like_3"/>
    <property type="match status" value="1"/>
</dbReference>
<keyword evidence="9" id="KW-1185">Reference proteome</keyword>
<evidence type="ECO:0000313" key="9">
    <source>
        <dbReference type="Proteomes" id="UP001168528"/>
    </source>
</evidence>
<keyword evidence="4" id="KW-0472">Membrane</keyword>
<sequence>MKKTLIYSFLISTLLFSSCKDEFLDRVPLDQITDETFWQTEEQLELAVNAIYANVKAKNTVDMENMGDNTLWPSTTDYQLIGSGNFGNDLGTLNTEWRTQYAGIRQCNAFLENYEKATVITPGRKEQLAAEVRVIRALMYSYLTSFWGDVPFITTTLNIDEVYGPRDPREQIIDFLMQDLDLAAENLPAEIPSGDNLGRMNKGAALALKARIALYNKRYAVAEAAAKAVMDLGIYQLYSNGDPGTSYHELFTYAGKLASGRNRETIIARMHLEDVSMHNLSREIQVPDQNARWNPTKSLVDSYLMIDGLPIDRSPLYVENTYEDVFTNRDPRMRQTILPPNTPWGGRFDGNPENKNPAIFTAPKFRSDRRGSVTLTGYYFTKYVELSTVGRVSRDANDIHLLRYAEVLLTYAEARLEQGTLTQADIDMSINLLRERVGMVPMVLTKLVANGMDVREEIRRERRVELALEGQRYFDILRWEQGELLAQDVKGMKKSWALIGADVASIRADEEGYIIAFSGRTFTPSRNYLWPVPLTQLERNPNLGQNPGW</sequence>
<organism evidence="8 9">
    <name type="scientific">Rhodocytophaga aerolata</name>
    <dbReference type="NCBI Taxonomy" id="455078"/>
    <lineage>
        <taxon>Bacteria</taxon>
        <taxon>Pseudomonadati</taxon>
        <taxon>Bacteroidota</taxon>
        <taxon>Cytophagia</taxon>
        <taxon>Cytophagales</taxon>
        <taxon>Rhodocytophagaceae</taxon>
        <taxon>Rhodocytophaga</taxon>
    </lineage>
</organism>
<feature type="domain" description="SusD-like N-terminal" evidence="7">
    <location>
        <begin position="22"/>
        <end position="214"/>
    </location>
</feature>
<dbReference type="RefSeq" id="WP_302041075.1">
    <property type="nucleotide sequence ID" value="NZ_JAUKPO010000027.1"/>
</dbReference>
<evidence type="ECO:0000313" key="8">
    <source>
        <dbReference type="EMBL" id="MDO1450273.1"/>
    </source>
</evidence>
<feature type="domain" description="RagB/SusD" evidence="6">
    <location>
        <begin position="293"/>
        <end position="549"/>
    </location>
</feature>
<evidence type="ECO:0000259" key="7">
    <source>
        <dbReference type="Pfam" id="PF14322"/>
    </source>
</evidence>
<dbReference type="Proteomes" id="UP001168528">
    <property type="component" value="Unassembled WGS sequence"/>
</dbReference>
<dbReference type="InterPro" id="IPR033985">
    <property type="entry name" value="SusD-like_N"/>
</dbReference>
<protein>
    <submittedName>
        <fullName evidence="8">RagB/SusD family nutrient uptake outer membrane protein</fullName>
    </submittedName>
</protein>
<proteinExistence type="inferred from homology"/>
<dbReference type="SUPFAM" id="SSF48452">
    <property type="entry name" value="TPR-like"/>
    <property type="match status" value="1"/>
</dbReference>
<comment type="caution">
    <text evidence="8">The sequence shown here is derived from an EMBL/GenBank/DDBJ whole genome shotgun (WGS) entry which is preliminary data.</text>
</comment>